<keyword evidence="4" id="KW-0813">Transport</keyword>
<feature type="compositionally biased region" description="Acidic residues" evidence="8">
    <location>
        <begin position="245"/>
        <end position="254"/>
    </location>
</feature>
<evidence type="ECO:0000313" key="10">
    <source>
        <dbReference type="EMBL" id="KIN07817.1"/>
    </source>
</evidence>
<keyword evidence="11" id="KW-1185">Reference proteome</keyword>
<organism evidence="10 11">
    <name type="scientific">Oidiodendron maius (strain Zn)</name>
    <dbReference type="NCBI Taxonomy" id="913774"/>
    <lineage>
        <taxon>Eukaryota</taxon>
        <taxon>Fungi</taxon>
        <taxon>Dikarya</taxon>
        <taxon>Ascomycota</taxon>
        <taxon>Pezizomycotina</taxon>
        <taxon>Leotiomycetes</taxon>
        <taxon>Leotiomycetes incertae sedis</taxon>
        <taxon>Myxotrichaceae</taxon>
        <taxon>Oidiodendron</taxon>
    </lineage>
</organism>
<sequence>MSADPSYTVLVRLPFPRGDFVDPPPVEWDATKDKALWKILSKPPKTSDINWNDLATKFNVSLPFLLQQAAWLYENQLLQVREQIMKVGVSKPLSASPVPGATAELSGGDMMKRTGSGGGRKQENARHIGAIPDKANPVGPRPPSSLSIRRDSPIPKELYPGIAGRTAMHSPLSSVAIPQQQSPNTRTPSQMDMQQTQRASVQSSPPSSPSSNSGSSASPSPAIPTRFSRRPPQFAPHRDKRNLSDDDDEDDDEPAFMPLANNDPSATLRDDPKSATRKSTRGKGDISQTSDSSTSSMNPVITRETTGQRRSTPGPLSPKRTAELSGRKESSDGTPSMGSSFSDLDDASVTQSALEEALASNMRAGGMASRMSSISQALRSRYL</sequence>
<feature type="compositionally biased region" description="Polar residues" evidence="8">
    <location>
        <begin position="174"/>
        <end position="198"/>
    </location>
</feature>
<dbReference type="Pfam" id="PF18388">
    <property type="entry name" value="ATG29_N"/>
    <property type="match status" value="1"/>
</dbReference>
<reference evidence="11" key="2">
    <citation type="submission" date="2015-01" db="EMBL/GenBank/DDBJ databases">
        <title>Evolutionary Origins and Diversification of the Mycorrhizal Mutualists.</title>
        <authorList>
            <consortium name="DOE Joint Genome Institute"/>
            <consortium name="Mycorrhizal Genomics Consortium"/>
            <person name="Kohler A."/>
            <person name="Kuo A."/>
            <person name="Nagy L.G."/>
            <person name="Floudas D."/>
            <person name="Copeland A."/>
            <person name="Barry K.W."/>
            <person name="Cichocki N."/>
            <person name="Veneault-Fourrey C."/>
            <person name="LaButti K."/>
            <person name="Lindquist E.A."/>
            <person name="Lipzen A."/>
            <person name="Lundell T."/>
            <person name="Morin E."/>
            <person name="Murat C."/>
            <person name="Riley R."/>
            <person name="Ohm R."/>
            <person name="Sun H."/>
            <person name="Tunlid A."/>
            <person name="Henrissat B."/>
            <person name="Grigoriev I.V."/>
            <person name="Hibbett D.S."/>
            <person name="Martin F."/>
        </authorList>
    </citation>
    <scope>NUCLEOTIDE SEQUENCE [LARGE SCALE GENOMIC DNA]</scope>
    <source>
        <strain evidence="11">Zn</strain>
    </source>
</reference>
<feature type="compositionally biased region" description="Polar residues" evidence="8">
    <location>
        <begin position="332"/>
        <end position="348"/>
    </location>
</feature>
<feature type="region of interest" description="Disordered" evidence="8">
    <location>
        <begin position="92"/>
        <end position="160"/>
    </location>
</feature>
<comment type="similarity">
    <text evidence="2">Belongs to the ATG29 family.</text>
</comment>
<dbReference type="GO" id="GO:0000407">
    <property type="term" value="C:phagophore assembly site"/>
    <property type="evidence" value="ECO:0007669"/>
    <property type="project" value="UniProtKB-SubCell"/>
</dbReference>
<dbReference type="Gene3D" id="1.10.10.2570">
    <property type="match status" value="1"/>
</dbReference>
<evidence type="ECO:0000256" key="2">
    <source>
        <dbReference type="ARBA" id="ARBA00010082"/>
    </source>
</evidence>
<dbReference type="Proteomes" id="UP000054321">
    <property type="component" value="Unassembled WGS sequence"/>
</dbReference>
<evidence type="ECO:0000256" key="1">
    <source>
        <dbReference type="ARBA" id="ARBA00004329"/>
    </source>
</evidence>
<dbReference type="HOGENOM" id="CLU_027589_1_0_1"/>
<feature type="region of interest" description="Disordered" evidence="8">
    <location>
        <begin position="364"/>
        <end position="383"/>
    </location>
</feature>
<dbReference type="FunFam" id="1.10.10.2570:FF:000001">
    <property type="entry name" value="Autophagy-related protein 29"/>
    <property type="match status" value="1"/>
</dbReference>
<dbReference type="PANTHER" id="PTHR40012">
    <property type="entry name" value="AUTOPHAGY-RELATED PROTEIN 29"/>
    <property type="match status" value="1"/>
</dbReference>
<dbReference type="InParanoid" id="A0A0C3I043"/>
<dbReference type="InterPro" id="IPR039362">
    <property type="entry name" value="ATG29_sf"/>
</dbReference>
<proteinExistence type="inferred from homology"/>
<feature type="compositionally biased region" description="Low complexity" evidence="8">
    <location>
        <begin position="199"/>
        <end position="224"/>
    </location>
</feature>
<evidence type="ECO:0000256" key="7">
    <source>
        <dbReference type="ARBA" id="ARBA00060351"/>
    </source>
</evidence>
<feature type="compositionally biased region" description="Basic and acidic residues" evidence="8">
    <location>
        <begin position="320"/>
        <end position="331"/>
    </location>
</feature>
<dbReference type="AlphaFoldDB" id="A0A0C3I043"/>
<protein>
    <recommendedName>
        <fullName evidence="3">Autophagy-related protein 29</fullName>
    </recommendedName>
</protein>
<dbReference type="EMBL" id="KN832870">
    <property type="protein sequence ID" value="KIN07817.1"/>
    <property type="molecule type" value="Genomic_DNA"/>
</dbReference>
<feature type="region of interest" description="Disordered" evidence="8">
    <location>
        <begin position="174"/>
        <end position="348"/>
    </location>
</feature>
<dbReference type="InterPro" id="IPR040666">
    <property type="entry name" value="Atg29_N"/>
</dbReference>
<keyword evidence="6" id="KW-0072">Autophagy</keyword>
<reference evidence="10 11" key="1">
    <citation type="submission" date="2014-04" db="EMBL/GenBank/DDBJ databases">
        <authorList>
            <consortium name="DOE Joint Genome Institute"/>
            <person name="Kuo A."/>
            <person name="Martino E."/>
            <person name="Perotto S."/>
            <person name="Kohler A."/>
            <person name="Nagy L.G."/>
            <person name="Floudas D."/>
            <person name="Copeland A."/>
            <person name="Barry K.W."/>
            <person name="Cichocki N."/>
            <person name="Veneault-Fourrey C."/>
            <person name="LaButti K."/>
            <person name="Lindquist E.A."/>
            <person name="Lipzen A."/>
            <person name="Lundell T."/>
            <person name="Morin E."/>
            <person name="Murat C."/>
            <person name="Sun H."/>
            <person name="Tunlid A."/>
            <person name="Henrissat B."/>
            <person name="Grigoriev I.V."/>
            <person name="Hibbett D.S."/>
            <person name="Martin F."/>
            <person name="Nordberg H.P."/>
            <person name="Cantor M.N."/>
            <person name="Hua S.X."/>
        </authorList>
    </citation>
    <scope>NUCLEOTIDE SEQUENCE [LARGE SCALE GENOMIC DNA]</scope>
    <source>
        <strain evidence="10 11">Zn</strain>
    </source>
</reference>
<evidence type="ECO:0000259" key="9">
    <source>
        <dbReference type="Pfam" id="PF18388"/>
    </source>
</evidence>
<feature type="compositionally biased region" description="Polar residues" evidence="8">
    <location>
        <begin position="370"/>
        <end position="383"/>
    </location>
</feature>
<evidence type="ECO:0000256" key="4">
    <source>
        <dbReference type="ARBA" id="ARBA00022448"/>
    </source>
</evidence>
<evidence type="ECO:0000313" key="11">
    <source>
        <dbReference type="Proteomes" id="UP000054321"/>
    </source>
</evidence>
<accession>A0A0C3I043</accession>
<gene>
    <name evidence="10" type="ORF">OIDMADRAFT_174728</name>
</gene>
<name>A0A0C3I043_OIDMZ</name>
<dbReference type="GO" id="GO:0015031">
    <property type="term" value="P:protein transport"/>
    <property type="evidence" value="ECO:0007669"/>
    <property type="project" value="UniProtKB-KW"/>
</dbReference>
<comment type="subcellular location">
    <subcellularLocation>
        <location evidence="1">Preautophagosomal structure</location>
    </subcellularLocation>
</comment>
<evidence type="ECO:0000256" key="5">
    <source>
        <dbReference type="ARBA" id="ARBA00022927"/>
    </source>
</evidence>
<keyword evidence="5" id="KW-0653">Protein transport</keyword>
<evidence type="ECO:0000256" key="6">
    <source>
        <dbReference type="ARBA" id="ARBA00023006"/>
    </source>
</evidence>
<feature type="compositionally biased region" description="Polar residues" evidence="8">
    <location>
        <begin position="297"/>
        <end position="311"/>
    </location>
</feature>
<evidence type="ECO:0000256" key="8">
    <source>
        <dbReference type="SAM" id="MobiDB-lite"/>
    </source>
</evidence>
<dbReference type="OrthoDB" id="10259236at2759"/>
<dbReference type="GO" id="GO:0000045">
    <property type="term" value="P:autophagosome assembly"/>
    <property type="evidence" value="ECO:0007669"/>
    <property type="project" value="InterPro"/>
</dbReference>
<comment type="function">
    <text evidence="7">Plays a role in autophagy. Functions at the preautophagosomal structure (PAS) in order to form normal autophagosomes under starvation conditions. Also plays a role in mitophagy and regulation of filamentous growth.</text>
</comment>
<dbReference type="STRING" id="913774.A0A0C3I043"/>
<feature type="domain" description="Atg29 N-terminal" evidence="9">
    <location>
        <begin position="7"/>
        <end position="60"/>
    </location>
</feature>
<dbReference type="PANTHER" id="PTHR40012:SF1">
    <property type="entry name" value="AUTOPHAGY-RELATED PROTEIN 29"/>
    <property type="match status" value="1"/>
</dbReference>
<dbReference type="InterPro" id="IPR039113">
    <property type="entry name" value="ATG29"/>
</dbReference>
<evidence type="ECO:0000256" key="3">
    <source>
        <dbReference type="ARBA" id="ARBA00013784"/>
    </source>
</evidence>
<feature type="compositionally biased region" description="Low complexity" evidence="8">
    <location>
        <begin position="287"/>
        <end position="296"/>
    </location>
</feature>